<feature type="transmembrane region" description="Helical" evidence="1">
    <location>
        <begin position="12"/>
        <end position="30"/>
    </location>
</feature>
<dbReference type="PROSITE" id="PS00409">
    <property type="entry name" value="PROKAR_NTER_METHYL"/>
    <property type="match status" value="1"/>
</dbReference>
<reference evidence="2 3" key="1">
    <citation type="submission" date="2015-11" db="EMBL/GenBank/DDBJ databases">
        <title>Genomic Taxonomy of the Vibrionaceae.</title>
        <authorList>
            <person name="Gomez-Gil B."/>
            <person name="Enciso-Ibarra J."/>
        </authorList>
    </citation>
    <scope>NUCLEOTIDE SEQUENCE [LARGE SCALE GENOMIC DNA]</scope>
    <source>
        <strain evidence="2 3">CAIM 912</strain>
    </source>
</reference>
<dbReference type="Proteomes" id="UP000070529">
    <property type="component" value="Unassembled WGS sequence"/>
</dbReference>
<organism evidence="2 3">
    <name type="scientific">Enterovibrio coralii</name>
    <dbReference type="NCBI Taxonomy" id="294935"/>
    <lineage>
        <taxon>Bacteria</taxon>
        <taxon>Pseudomonadati</taxon>
        <taxon>Pseudomonadota</taxon>
        <taxon>Gammaproteobacteria</taxon>
        <taxon>Vibrionales</taxon>
        <taxon>Vibrionaceae</taxon>
        <taxon>Enterovibrio</taxon>
    </lineage>
</organism>
<dbReference type="SUPFAM" id="SSF54523">
    <property type="entry name" value="Pili subunits"/>
    <property type="match status" value="1"/>
</dbReference>
<name>A0A135I3S9_9GAMM</name>
<dbReference type="OrthoDB" id="5917491at2"/>
<gene>
    <name evidence="2" type="ORF">ATN88_13810</name>
</gene>
<evidence type="ECO:0008006" key="4">
    <source>
        <dbReference type="Google" id="ProtNLM"/>
    </source>
</evidence>
<keyword evidence="1" id="KW-1133">Transmembrane helix</keyword>
<keyword evidence="1" id="KW-0812">Transmembrane</keyword>
<comment type="caution">
    <text evidence="2">The sequence shown here is derived from an EMBL/GenBank/DDBJ whole genome shotgun (WGS) entry which is preliminary data.</text>
</comment>
<dbReference type="Gene3D" id="3.30.700.10">
    <property type="entry name" value="Glycoprotein, Type 4 Pilin"/>
    <property type="match status" value="1"/>
</dbReference>
<dbReference type="InterPro" id="IPR012902">
    <property type="entry name" value="N_methyl_site"/>
</dbReference>
<keyword evidence="3" id="KW-1185">Reference proteome</keyword>
<dbReference type="AlphaFoldDB" id="A0A135I3S9"/>
<dbReference type="STRING" id="294935.ATN88_13810"/>
<evidence type="ECO:0000313" key="2">
    <source>
        <dbReference type="EMBL" id="KXF80088.1"/>
    </source>
</evidence>
<evidence type="ECO:0000313" key="3">
    <source>
        <dbReference type="Proteomes" id="UP000070529"/>
    </source>
</evidence>
<dbReference type="InterPro" id="IPR045584">
    <property type="entry name" value="Pilin-like"/>
</dbReference>
<dbReference type="RefSeq" id="WP_067419730.1">
    <property type="nucleotide sequence ID" value="NZ_LNTY01000058.1"/>
</dbReference>
<dbReference type="Pfam" id="PF07963">
    <property type="entry name" value="N_methyl"/>
    <property type="match status" value="1"/>
</dbReference>
<proteinExistence type="predicted"/>
<dbReference type="NCBIfam" id="TIGR02532">
    <property type="entry name" value="IV_pilin_GFxxxE"/>
    <property type="match status" value="1"/>
</dbReference>
<protein>
    <recommendedName>
        <fullName evidence="4">Pilus assembly protein PilA</fullName>
    </recommendedName>
</protein>
<dbReference type="EMBL" id="LNTY01000058">
    <property type="protein sequence ID" value="KXF80088.1"/>
    <property type="molecule type" value="Genomic_DNA"/>
</dbReference>
<evidence type="ECO:0000256" key="1">
    <source>
        <dbReference type="SAM" id="Phobius"/>
    </source>
</evidence>
<sequence>MKKQKGFSLIELLIVVGIIGALTAIAVPAYSNYKNKADVTAGIASLKNMLTKADLFLELSSTNTLATFITAGADVGGLDSANGFVVEGIGTITGTAASESADGTLVLALNTDTAYNNQTITYTRSEAAWTCAMSAGIQLDGIKGCATTTP</sequence>
<keyword evidence="1" id="KW-0472">Membrane</keyword>
<accession>A0A135I3S9</accession>